<organism evidence="8 9">
    <name type="scientific">Mycolicibacterium insubricum</name>
    <dbReference type="NCBI Taxonomy" id="444597"/>
    <lineage>
        <taxon>Bacteria</taxon>
        <taxon>Bacillati</taxon>
        <taxon>Actinomycetota</taxon>
        <taxon>Actinomycetes</taxon>
        <taxon>Mycobacteriales</taxon>
        <taxon>Mycobacteriaceae</taxon>
        <taxon>Mycolicibacterium</taxon>
    </lineage>
</organism>
<keyword evidence="2 6" id="KW-0540">Nuclease</keyword>
<dbReference type="HAMAP" id="MF_00265">
    <property type="entry name" value="VapC_Nob1"/>
    <property type="match status" value="1"/>
</dbReference>
<comment type="similarity">
    <text evidence="6">Belongs to the PINc/VapC protein family.</text>
</comment>
<feature type="domain" description="PIN" evidence="7">
    <location>
        <begin position="5"/>
        <end position="128"/>
    </location>
</feature>
<dbReference type="NCBIfam" id="TIGR00028">
    <property type="entry name" value="Mtu_PIN_fam"/>
    <property type="match status" value="1"/>
</dbReference>
<feature type="binding site" evidence="6">
    <location>
        <position position="106"/>
    </location>
    <ligand>
        <name>Mg(2+)</name>
        <dbReference type="ChEBI" id="CHEBI:18420"/>
    </ligand>
</feature>
<dbReference type="Proteomes" id="UP000192801">
    <property type="component" value="Unassembled WGS sequence"/>
</dbReference>
<evidence type="ECO:0000256" key="1">
    <source>
        <dbReference type="ARBA" id="ARBA00022649"/>
    </source>
</evidence>
<dbReference type="GO" id="GO:0000287">
    <property type="term" value="F:magnesium ion binding"/>
    <property type="evidence" value="ECO:0007669"/>
    <property type="project" value="UniProtKB-UniRule"/>
</dbReference>
<dbReference type="InterPro" id="IPR022907">
    <property type="entry name" value="VapC_family"/>
</dbReference>
<evidence type="ECO:0000256" key="2">
    <source>
        <dbReference type="ARBA" id="ARBA00022722"/>
    </source>
</evidence>
<dbReference type="GO" id="GO:0090729">
    <property type="term" value="F:toxin activity"/>
    <property type="evidence" value="ECO:0007669"/>
    <property type="project" value="UniProtKB-KW"/>
</dbReference>
<dbReference type="EC" id="3.1.-.-" evidence="6"/>
<dbReference type="InterPro" id="IPR002716">
    <property type="entry name" value="PIN_dom"/>
</dbReference>
<name>A0A1X0DMC5_9MYCO</name>
<dbReference type="RefSeq" id="WP_083029110.1">
    <property type="nucleotide sequence ID" value="NZ_AP022618.1"/>
</dbReference>
<dbReference type="GO" id="GO:0045926">
    <property type="term" value="P:negative regulation of growth"/>
    <property type="evidence" value="ECO:0007669"/>
    <property type="project" value="UniProtKB-ARBA"/>
</dbReference>
<evidence type="ECO:0000256" key="3">
    <source>
        <dbReference type="ARBA" id="ARBA00022723"/>
    </source>
</evidence>
<reference evidence="8 9" key="1">
    <citation type="submission" date="2016-12" db="EMBL/GenBank/DDBJ databases">
        <title>The new phylogeny of genus Mycobacterium.</title>
        <authorList>
            <person name="Tortoli E."/>
            <person name="Trovato A."/>
            <person name="Cirillo D.M."/>
        </authorList>
    </citation>
    <scope>NUCLEOTIDE SEQUENCE [LARGE SCALE GENOMIC DNA]</scope>
    <source>
        <strain evidence="8 9">DSM 45130</strain>
    </source>
</reference>
<dbReference type="GO" id="GO:0004540">
    <property type="term" value="F:RNA nuclease activity"/>
    <property type="evidence" value="ECO:0007669"/>
    <property type="project" value="InterPro"/>
</dbReference>
<evidence type="ECO:0000313" key="9">
    <source>
        <dbReference type="Proteomes" id="UP000192801"/>
    </source>
</evidence>
<evidence type="ECO:0000256" key="6">
    <source>
        <dbReference type="HAMAP-Rule" id="MF_00265"/>
    </source>
</evidence>
<dbReference type="SUPFAM" id="SSF88723">
    <property type="entry name" value="PIN domain-like"/>
    <property type="match status" value="1"/>
</dbReference>
<keyword evidence="9" id="KW-1185">Reference proteome</keyword>
<evidence type="ECO:0000259" key="7">
    <source>
        <dbReference type="Pfam" id="PF01850"/>
    </source>
</evidence>
<dbReference type="AlphaFoldDB" id="A0A1X0DMC5"/>
<dbReference type="InterPro" id="IPR029060">
    <property type="entry name" value="PIN-like_dom_sf"/>
</dbReference>
<gene>
    <name evidence="6" type="primary">vapC</name>
    <name evidence="8" type="ORF">BST26_01775</name>
</gene>
<accession>A0A1X0DMC5</accession>
<proteinExistence type="inferred from homology"/>
<evidence type="ECO:0000256" key="4">
    <source>
        <dbReference type="ARBA" id="ARBA00022801"/>
    </source>
</evidence>
<comment type="caution">
    <text evidence="8">The sequence shown here is derived from an EMBL/GenBank/DDBJ whole genome shotgun (WGS) entry which is preliminary data.</text>
</comment>
<dbReference type="GO" id="GO:0016788">
    <property type="term" value="F:hydrolase activity, acting on ester bonds"/>
    <property type="evidence" value="ECO:0007669"/>
    <property type="project" value="InterPro"/>
</dbReference>
<keyword evidence="6" id="KW-0800">Toxin</keyword>
<feature type="binding site" evidence="6">
    <location>
        <position position="7"/>
    </location>
    <ligand>
        <name>Mg(2+)</name>
        <dbReference type="ChEBI" id="CHEBI:18420"/>
    </ligand>
</feature>
<comment type="cofactor">
    <cofactor evidence="6">
        <name>Mg(2+)</name>
        <dbReference type="ChEBI" id="CHEBI:18420"/>
    </cofactor>
</comment>
<dbReference type="STRING" id="444597.BST26_01775"/>
<dbReference type="Gene3D" id="3.40.50.1010">
    <property type="entry name" value="5'-nuclease"/>
    <property type="match status" value="1"/>
</dbReference>
<sequence length="143" mass="16147">MTRALLDVNVLIALFDSDHVDHRRVRQWLDSEIVHGWASCAITQNGFIRIVSQPRYPSPVTPTQAIERLTHATDTVHHEYWPCSISLLDTKLFDHSKLHGHRQVTDAYLLALATANKARFVTLDQSIALTAVRHAGPQHLTVI</sequence>
<dbReference type="Pfam" id="PF01850">
    <property type="entry name" value="PIN"/>
    <property type="match status" value="1"/>
</dbReference>
<keyword evidence="4 6" id="KW-0378">Hydrolase</keyword>
<comment type="function">
    <text evidence="6">Toxic component of a toxin-antitoxin (TA) system. An RNase.</text>
</comment>
<dbReference type="OrthoDB" id="196567at2"/>
<protein>
    <recommendedName>
        <fullName evidence="6">Ribonuclease VapC</fullName>
        <shortName evidence="6">RNase VapC</shortName>
        <ecNumber evidence="6">3.1.-.-</ecNumber>
    </recommendedName>
    <alternativeName>
        <fullName evidence="6">Toxin VapC</fullName>
    </alternativeName>
</protein>
<keyword evidence="5 6" id="KW-0460">Magnesium</keyword>
<dbReference type="EMBL" id="MVHS01000003">
    <property type="protein sequence ID" value="ORA73538.1"/>
    <property type="molecule type" value="Genomic_DNA"/>
</dbReference>
<keyword evidence="1 6" id="KW-1277">Toxin-antitoxin system</keyword>
<evidence type="ECO:0000313" key="8">
    <source>
        <dbReference type="EMBL" id="ORA73538.1"/>
    </source>
</evidence>
<dbReference type="InterPro" id="IPR006226">
    <property type="entry name" value="Mtu_PIN"/>
</dbReference>
<keyword evidence="3 6" id="KW-0479">Metal-binding</keyword>
<evidence type="ECO:0000256" key="5">
    <source>
        <dbReference type="ARBA" id="ARBA00022842"/>
    </source>
</evidence>